<accession>A0A136LY60</accession>
<evidence type="ECO:0000313" key="4">
    <source>
        <dbReference type="Proteomes" id="UP000070457"/>
    </source>
</evidence>
<evidence type="ECO:0000256" key="1">
    <source>
        <dbReference type="SAM" id="MobiDB-lite"/>
    </source>
</evidence>
<name>A0A136LY60_9BACT</name>
<dbReference type="EMBL" id="JYNZ01000003">
    <property type="protein sequence ID" value="KXK26556.1"/>
    <property type="molecule type" value="Genomic_DNA"/>
</dbReference>
<keyword evidence="2" id="KW-0812">Transmembrane</keyword>
<feature type="region of interest" description="Disordered" evidence="1">
    <location>
        <begin position="402"/>
        <end position="429"/>
    </location>
</feature>
<dbReference type="Proteomes" id="UP000070457">
    <property type="component" value="Unassembled WGS sequence"/>
</dbReference>
<keyword evidence="2" id="KW-1133">Transmembrane helix</keyword>
<dbReference type="Pfam" id="PF13620">
    <property type="entry name" value="CarboxypepD_reg"/>
    <property type="match status" value="2"/>
</dbReference>
<gene>
    <name evidence="3" type="ORF">TR69_WS6001000562</name>
</gene>
<evidence type="ECO:0000313" key="3">
    <source>
        <dbReference type="EMBL" id="KXK26556.1"/>
    </source>
</evidence>
<feature type="transmembrane region" description="Helical" evidence="2">
    <location>
        <begin position="127"/>
        <end position="146"/>
    </location>
</feature>
<feature type="compositionally biased region" description="Polar residues" evidence="1">
    <location>
        <begin position="416"/>
        <end position="429"/>
    </location>
</feature>
<organism evidence="3 4">
    <name type="scientific">candidate division WS6 bacterium OLB20</name>
    <dbReference type="NCBI Taxonomy" id="1617426"/>
    <lineage>
        <taxon>Bacteria</taxon>
        <taxon>Candidatus Dojkabacteria</taxon>
    </lineage>
</organism>
<evidence type="ECO:0008006" key="5">
    <source>
        <dbReference type="Google" id="ProtNLM"/>
    </source>
</evidence>
<dbReference type="STRING" id="1617426.TR69_WS6001000562"/>
<comment type="caution">
    <text evidence="3">The sequence shown here is derived from an EMBL/GenBank/DDBJ whole genome shotgun (WGS) entry which is preliminary data.</text>
</comment>
<sequence>MGLMFLTSVVSAQVNINSKTEDSDSQFFELSDTDQLVSNTGGEFTPGDTTPTPTTPPINQLPDTGTQVDSNIPVVRTFQEQIVTIEERLINSETTPEFIKNIVTTLGLPTATAVGFSLAFLPAILTLIPLILSPQLLFLLLGAVFGEQKNVWGIVMDSKTKKAVPFAVVRLFEQNSTAQITQKVSDLEGRYGFVLSEGKYRIEVSQSGYTTFKKDITIASDEELFTEDIMLEKETYDSPLKAITRAFSDIKALTFKYSIYLVIIGFVFSVLSLIIQSSFISQLLFLFYLGTLLLYVYIRFRKNRTWGVILDSQTGLRISGATIRLFDPQNSLADTQLSDTQGRFGFLADPGQYSLLVSASGYSFPSQKQKDLHKNDDNKKLLDVHVKKPKWLNLAILLDPGESDSDAEQPAASVKAPSQPSNLLSPFAG</sequence>
<protein>
    <recommendedName>
        <fullName evidence="5">Cna protein B-type domain protein</fullName>
    </recommendedName>
</protein>
<proteinExistence type="predicted"/>
<dbReference type="Gene3D" id="2.60.40.1120">
    <property type="entry name" value="Carboxypeptidase-like, regulatory domain"/>
    <property type="match status" value="2"/>
</dbReference>
<feature type="transmembrane region" description="Helical" evidence="2">
    <location>
        <begin position="280"/>
        <end position="298"/>
    </location>
</feature>
<dbReference type="SUPFAM" id="SSF49464">
    <property type="entry name" value="Carboxypeptidase regulatory domain-like"/>
    <property type="match status" value="2"/>
</dbReference>
<dbReference type="AlphaFoldDB" id="A0A136LY60"/>
<feature type="transmembrane region" description="Helical" evidence="2">
    <location>
        <begin position="257"/>
        <end position="274"/>
    </location>
</feature>
<dbReference type="InterPro" id="IPR008969">
    <property type="entry name" value="CarboxyPept-like_regulatory"/>
</dbReference>
<reference evidence="3 4" key="1">
    <citation type="submission" date="2015-02" db="EMBL/GenBank/DDBJ databases">
        <title>Improved understanding of the partial-nitritation anammox process through 23 genomes representing the majority of the microbial community.</title>
        <authorList>
            <person name="Speth D.R."/>
            <person name="In T Zandt M."/>
            <person name="Guerrero Cruz S."/>
            <person name="Jetten M.S."/>
            <person name="Dutilh B.E."/>
        </authorList>
    </citation>
    <scope>NUCLEOTIDE SEQUENCE [LARGE SCALE GENOMIC DNA]</scope>
    <source>
        <strain evidence="3">OLB20</strain>
    </source>
</reference>
<evidence type="ECO:0000256" key="2">
    <source>
        <dbReference type="SAM" id="Phobius"/>
    </source>
</evidence>
<keyword evidence="2" id="KW-0472">Membrane</keyword>